<name>A0A8X6MJC4_9ARAC</name>
<evidence type="ECO:0000313" key="1">
    <source>
        <dbReference type="EMBL" id="GFS57250.1"/>
    </source>
</evidence>
<dbReference type="EMBL" id="BMAV01027213">
    <property type="protein sequence ID" value="GFS57250.1"/>
    <property type="molecule type" value="Genomic_DNA"/>
</dbReference>
<dbReference type="AlphaFoldDB" id="A0A8X6MJC4"/>
<organism evidence="1 2">
    <name type="scientific">Trichonephila inaurata madagascariensis</name>
    <dbReference type="NCBI Taxonomy" id="2747483"/>
    <lineage>
        <taxon>Eukaryota</taxon>
        <taxon>Metazoa</taxon>
        <taxon>Ecdysozoa</taxon>
        <taxon>Arthropoda</taxon>
        <taxon>Chelicerata</taxon>
        <taxon>Arachnida</taxon>
        <taxon>Araneae</taxon>
        <taxon>Araneomorphae</taxon>
        <taxon>Entelegynae</taxon>
        <taxon>Araneoidea</taxon>
        <taxon>Nephilidae</taxon>
        <taxon>Trichonephila</taxon>
        <taxon>Trichonephila inaurata</taxon>
    </lineage>
</organism>
<comment type="caution">
    <text evidence="1">The sequence shown here is derived from an EMBL/GenBank/DDBJ whole genome shotgun (WGS) entry which is preliminary data.</text>
</comment>
<evidence type="ECO:0000313" key="2">
    <source>
        <dbReference type="Proteomes" id="UP000886998"/>
    </source>
</evidence>
<gene>
    <name evidence="1" type="ORF">TNIN_114401</name>
</gene>
<protein>
    <submittedName>
        <fullName evidence="1">Uncharacterized protein</fullName>
    </submittedName>
</protein>
<sequence length="88" mass="9821">MWTHPPSDLSGVGVRRRVEQKSIAEKQETLVRGMTDVNRKTMRGEIASNAIYVAFPPSEKLSLQWTVETASAFMNQSLLSQLLPVPHA</sequence>
<accession>A0A8X6MJC4</accession>
<proteinExistence type="predicted"/>
<keyword evidence="2" id="KW-1185">Reference proteome</keyword>
<reference evidence="1" key="1">
    <citation type="submission" date="2020-08" db="EMBL/GenBank/DDBJ databases">
        <title>Multicomponent nature underlies the extraordinary mechanical properties of spider dragline silk.</title>
        <authorList>
            <person name="Kono N."/>
            <person name="Nakamura H."/>
            <person name="Mori M."/>
            <person name="Yoshida Y."/>
            <person name="Ohtoshi R."/>
            <person name="Malay A.D."/>
            <person name="Moran D.A.P."/>
            <person name="Tomita M."/>
            <person name="Numata K."/>
            <person name="Arakawa K."/>
        </authorList>
    </citation>
    <scope>NUCLEOTIDE SEQUENCE</scope>
</reference>
<dbReference type="Proteomes" id="UP000886998">
    <property type="component" value="Unassembled WGS sequence"/>
</dbReference>